<reference evidence="1 2" key="1">
    <citation type="journal article" date="2018" name="Nat. Genet.">
        <title>Extensive intraspecific gene order and gene structural variations between Mo17 and other maize genomes.</title>
        <authorList>
            <person name="Sun S."/>
            <person name="Zhou Y."/>
            <person name="Chen J."/>
            <person name="Shi J."/>
            <person name="Zhao H."/>
            <person name="Zhao H."/>
            <person name="Song W."/>
            <person name="Zhang M."/>
            <person name="Cui Y."/>
            <person name="Dong X."/>
            <person name="Liu H."/>
            <person name="Ma X."/>
            <person name="Jiao Y."/>
            <person name="Wang B."/>
            <person name="Wei X."/>
            <person name="Stein J.C."/>
            <person name="Glaubitz J.C."/>
            <person name="Lu F."/>
            <person name="Yu G."/>
            <person name="Liang C."/>
            <person name="Fengler K."/>
            <person name="Li B."/>
            <person name="Rafalski A."/>
            <person name="Schnable P.S."/>
            <person name="Ware D.H."/>
            <person name="Buckler E.S."/>
            <person name="Lai J."/>
        </authorList>
    </citation>
    <scope>NUCLEOTIDE SEQUENCE [LARGE SCALE GENOMIC DNA]</scope>
    <source>
        <strain evidence="2">cv. Missouri 17</strain>
        <tissue evidence="1">Seedling</tissue>
    </source>
</reference>
<proteinExistence type="predicted"/>
<dbReference type="AlphaFoldDB" id="A0A3L6DHW1"/>
<comment type="caution">
    <text evidence="1">The sequence shown here is derived from an EMBL/GenBank/DDBJ whole genome shotgun (WGS) entry which is preliminary data.</text>
</comment>
<organism evidence="1 2">
    <name type="scientific">Zea mays</name>
    <name type="common">Maize</name>
    <dbReference type="NCBI Taxonomy" id="4577"/>
    <lineage>
        <taxon>Eukaryota</taxon>
        <taxon>Viridiplantae</taxon>
        <taxon>Streptophyta</taxon>
        <taxon>Embryophyta</taxon>
        <taxon>Tracheophyta</taxon>
        <taxon>Spermatophyta</taxon>
        <taxon>Magnoliopsida</taxon>
        <taxon>Liliopsida</taxon>
        <taxon>Poales</taxon>
        <taxon>Poaceae</taxon>
        <taxon>PACMAD clade</taxon>
        <taxon>Panicoideae</taxon>
        <taxon>Andropogonodae</taxon>
        <taxon>Andropogoneae</taxon>
        <taxon>Tripsacinae</taxon>
        <taxon>Zea</taxon>
    </lineage>
</organism>
<sequence>MAASRAPPSRGPCSQHRVPFFSASPSLFPAVSSSPGRGARPSAISTPELVLQLAPWRSASPPCPSAIGSPSSFNDLAVGLVSVQAAIAPCRHL</sequence>
<evidence type="ECO:0000313" key="1">
    <source>
        <dbReference type="EMBL" id="PWZ08232.1"/>
    </source>
</evidence>
<gene>
    <name evidence="1" type="ORF">Zm00014a_011762</name>
</gene>
<dbReference type="EMBL" id="NCVQ01000009">
    <property type="protein sequence ID" value="PWZ08232.1"/>
    <property type="molecule type" value="Genomic_DNA"/>
</dbReference>
<name>A0A3L6DHW1_MAIZE</name>
<protein>
    <submittedName>
        <fullName evidence="1">Uncharacterized protein</fullName>
    </submittedName>
</protein>
<accession>A0A3L6DHW1</accession>
<dbReference type="Proteomes" id="UP000251960">
    <property type="component" value="Chromosome 8"/>
</dbReference>
<evidence type="ECO:0000313" key="2">
    <source>
        <dbReference type="Proteomes" id="UP000251960"/>
    </source>
</evidence>